<accession>A0A839IP63</accession>
<dbReference type="GO" id="GO:0016846">
    <property type="term" value="F:carbon-sulfur lyase activity"/>
    <property type="evidence" value="ECO:0007669"/>
    <property type="project" value="InterPro"/>
</dbReference>
<comment type="caution">
    <text evidence="6">The sequence shown here is derived from an EMBL/GenBank/DDBJ whole genome shotgun (WGS) entry which is preliminary data.</text>
</comment>
<evidence type="ECO:0000259" key="5">
    <source>
        <dbReference type="PROSITE" id="PS51891"/>
    </source>
</evidence>
<evidence type="ECO:0000256" key="2">
    <source>
        <dbReference type="ARBA" id="ARBA00022723"/>
    </source>
</evidence>
<protein>
    <submittedName>
        <fullName evidence="6">GFA family protein</fullName>
    </submittedName>
</protein>
<dbReference type="InterPro" id="IPR006913">
    <property type="entry name" value="CENP-V/GFA"/>
</dbReference>
<dbReference type="Gene3D" id="3.90.1590.10">
    <property type="entry name" value="glutathione-dependent formaldehyde- activating enzyme (gfa)"/>
    <property type="match status" value="1"/>
</dbReference>
<organism evidence="6 7">
    <name type="scientific">Oceanospirillum sediminis</name>
    <dbReference type="NCBI Taxonomy" id="2760088"/>
    <lineage>
        <taxon>Bacteria</taxon>
        <taxon>Pseudomonadati</taxon>
        <taxon>Pseudomonadota</taxon>
        <taxon>Gammaproteobacteria</taxon>
        <taxon>Oceanospirillales</taxon>
        <taxon>Oceanospirillaceae</taxon>
        <taxon>Oceanospirillum</taxon>
    </lineage>
</organism>
<keyword evidence="3" id="KW-0862">Zinc</keyword>
<dbReference type="PROSITE" id="PS51891">
    <property type="entry name" value="CENP_V_GFA"/>
    <property type="match status" value="1"/>
</dbReference>
<keyword evidence="2" id="KW-0479">Metal-binding</keyword>
<reference evidence="6 7" key="1">
    <citation type="submission" date="2020-08" db="EMBL/GenBank/DDBJ databases">
        <title>Oceanospirillum sp. nov. isolated from marine sediment.</title>
        <authorList>
            <person name="Ji X."/>
        </authorList>
    </citation>
    <scope>NUCLEOTIDE SEQUENCE [LARGE SCALE GENOMIC DNA]</scope>
    <source>
        <strain evidence="6 7">D5</strain>
    </source>
</reference>
<dbReference type="RefSeq" id="WP_182808476.1">
    <property type="nucleotide sequence ID" value="NZ_JACJFM010000008.1"/>
</dbReference>
<evidence type="ECO:0000256" key="3">
    <source>
        <dbReference type="ARBA" id="ARBA00022833"/>
    </source>
</evidence>
<dbReference type="PANTHER" id="PTHR33337">
    <property type="entry name" value="GFA DOMAIN-CONTAINING PROTEIN"/>
    <property type="match status" value="1"/>
</dbReference>
<evidence type="ECO:0000256" key="1">
    <source>
        <dbReference type="ARBA" id="ARBA00005495"/>
    </source>
</evidence>
<dbReference type="InterPro" id="IPR011057">
    <property type="entry name" value="Mss4-like_sf"/>
</dbReference>
<dbReference type="PANTHER" id="PTHR33337:SF40">
    <property type="entry name" value="CENP-V_GFA DOMAIN-CONTAINING PROTEIN-RELATED"/>
    <property type="match status" value="1"/>
</dbReference>
<feature type="domain" description="CENP-V/GFA" evidence="5">
    <location>
        <begin position="11"/>
        <end position="121"/>
    </location>
</feature>
<dbReference type="AlphaFoldDB" id="A0A839IP63"/>
<proteinExistence type="inferred from homology"/>
<keyword evidence="7" id="KW-1185">Reference proteome</keyword>
<evidence type="ECO:0000313" key="6">
    <source>
        <dbReference type="EMBL" id="MBB1486701.1"/>
    </source>
</evidence>
<dbReference type="EMBL" id="JACJFM010000008">
    <property type="protein sequence ID" value="MBB1486701.1"/>
    <property type="molecule type" value="Genomic_DNA"/>
</dbReference>
<dbReference type="GO" id="GO:0046872">
    <property type="term" value="F:metal ion binding"/>
    <property type="evidence" value="ECO:0007669"/>
    <property type="project" value="UniProtKB-KW"/>
</dbReference>
<keyword evidence="4" id="KW-0456">Lyase</keyword>
<dbReference type="Proteomes" id="UP000565262">
    <property type="component" value="Unassembled WGS sequence"/>
</dbReference>
<evidence type="ECO:0000256" key="4">
    <source>
        <dbReference type="ARBA" id="ARBA00023239"/>
    </source>
</evidence>
<comment type="similarity">
    <text evidence="1">Belongs to the Gfa family.</text>
</comment>
<evidence type="ECO:0000313" key="7">
    <source>
        <dbReference type="Proteomes" id="UP000565262"/>
    </source>
</evidence>
<name>A0A839IP63_9GAMM</name>
<dbReference type="SUPFAM" id="SSF51316">
    <property type="entry name" value="Mss4-like"/>
    <property type="match status" value="1"/>
</dbReference>
<sequence>MSTPPAQDILLTGSCLCGNIRYEVSKIHHRMAHCHCTMCRKFHGAAFSTYTEARCEHFRWVQGESNLKTYQAPNGTRRQFCEQCGSSMTFSASDADSSVIEFASATLDTPVDLHPDAHIYTESRVSWFQINDGLPEYKAGRE</sequence>
<dbReference type="Pfam" id="PF04828">
    <property type="entry name" value="GFA"/>
    <property type="match status" value="1"/>
</dbReference>
<gene>
    <name evidence="6" type="ORF">H4O21_08780</name>
</gene>